<dbReference type="AlphaFoldDB" id="A0A6G5ZZF0"/>
<name>A0A6G5ZZF0_9STAP</name>
<reference evidence="1" key="1">
    <citation type="journal article" date="2020" name="Antimicrob. Agents Chemother.">
        <title>The novel macrolide resistance genes mef(D), msr(F) and msr(H) are present on resistance islands in Macrococcus canis, Macrococcus caseolyticus and Staphylococcus aureus.</title>
        <authorList>
            <person name="Schwendener S."/>
            <person name="Dona V."/>
            <person name="Perreten V."/>
        </authorList>
    </citation>
    <scope>NUCLEOTIDE SEQUENCE</scope>
    <source>
        <strain evidence="1">Epi0076A</strain>
    </source>
</reference>
<evidence type="ECO:0000313" key="1">
    <source>
        <dbReference type="EMBL" id="QHW12294.1"/>
    </source>
</evidence>
<dbReference type="Proteomes" id="UP000501122">
    <property type="component" value="Chromosome"/>
</dbReference>
<organism evidence="1">
    <name type="scientific">Macrococcoides canis</name>
    <dbReference type="NCBI Taxonomy" id="1855823"/>
    <lineage>
        <taxon>Bacteria</taxon>
        <taxon>Bacillati</taxon>
        <taxon>Bacillota</taxon>
        <taxon>Bacilli</taxon>
        <taxon>Bacillales</taxon>
        <taxon>Staphylococcaceae</taxon>
        <taxon>Macrococcoides</taxon>
    </lineage>
</organism>
<dbReference type="EMBL" id="CP047363">
    <property type="protein sequence ID" value="QIH77381.1"/>
    <property type="molecule type" value="Genomic_DNA"/>
</dbReference>
<accession>A0A6G5ZZF0</accession>
<dbReference type="InterPro" id="IPR009061">
    <property type="entry name" value="DNA-bd_dom_put_sf"/>
</dbReference>
<dbReference type="GO" id="GO:0003677">
    <property type="term" value="F:DNA binding"/>
    <property type="evidence" value="ECO:0007669"/>
    <property type="project" value="UniProtKB-KW"/>
</dbReference>
<gene>
    <name evidence="1" type="primary">xis</name>
    <name evidence="1" type="ORF">0076A_00007</name>
    <name evidence="2" type="ORF">GTN30_01685</name>
</gene>
<proteinExistence type="predicted"/>
<protein>
    <submittedName>
        <fullName evidence="1">DNA-binding protein</fullName>
    </submittedName>
</protein>
<keyword evidence="1" id="KW-0238">DNA-binding</keyword>
<dbReference type="SUPFAM" id="SSF46955">
    <property type="entry name" value="Putative DNA-binding domain"/>
    <property type="match status" value="1"/>
</dbReference>
<dbReference type="EMBL" id="MN728681">
    <property type="protein sequence ID" value="QHW12294.1"/>
    <property type="molecule type" value="Genomic_DNA"/>
</dbReference>
<sequence>MNNIQIPLTLGKETVETLQKVIGGLLIEATKNLDSNGNPFKNYMNKKEAAEYIGISYQTLKKFIGEGLPIVEVSGVQMIRKIDIDEFMESNRK</sequence>
<dbReference type="RefSeq" id="WP_099483391.1">
    <property type="nucleotide sequence ID" value="NZ_CP047363.1"/>
</dbReference>
<evidence type="ECO:0000313" key="2">
    <source>
        <dbReference type="EMBL" id="QIH77381.1"/>
    </source>
</evidence>